<gene>
    <name evidence="1" type="ORF">NRB20_36160</name>
</gene>
<dbReference type="Pfam" id="PF10824">
    <property type="entry name" value="T7SS_ESX_EspC"/>
    <property type="match status" value="1"/>
</dbReference>
<dbReference type="OrthoDB" id="4559166at2"/>
<dbReference type="Proteomes" id="UP000438448">
    <property type="component" value="Unassembled WGS sequence"/>
</dbReference>
<evidence type="ECO:0008006" key="3">
    <source>
        <dbReference type="Google" id="ProtNLM"/>
    </source>
</evidence>
<keyword evidence="2" id="KW-1185">Reference proteome</keyword>
<proteinExistence type="predicted"/>
<dbReference type="EMBL" id="WEGK01000007">
    <property type="protein sequence ID" value="MQY20511.1"/>
    <property type="molecule type" value="Genomic_DNA"/>
</dbReference>
<dbReference type="GO" id="GO:0009306">
    <property type="term" value="P:protein secretion"/>
    <property type="evidence" value="ECO:0007669"/>
    <property type="project" value="InterPro"/>
</dbReference>
<reference evidence="1 2" key="1">
    <citation type="submission" date="2019-10" db="EMBL/GenBank/DDBJ databases">
        <title>Nocardia macrotermitis sp. nov. and Nocardia aurantia sp. nov., isolated from the gut of fungus growing-termite Macrotermes natalensis.</title>
        <authorList>
            <person name="Benndorf R."/>
            <person name="Schwitalla J."/>
            <person name="Martin K."/>
            <person name="De Beer W."/>
            <person name="Kaster A.-K."/>
            <person name="Vollmers J."/>
            <person name="Poulsen M."/>
            <person name="Beemelmanns C."/>
        </authorList>
    </citation>
    <scope>NUCLEOTIDE SEQUENCE [LARGE SCALE GENOMIC DNA]</scope>
    <source>
        <strain evidence="1 2">RB20</strain>
    </source>
</reference>
<dbReference type="InterPro" id="IPR022536">
    <property type="entry name" value="EspC"/>
</dbReference>
<protein>
    <recommendedName>
        <fullName evidence="3">Excreted virulence factor EspC (Type VII ESX diderm)</fullName>
    </recommendedName>
</protein>
<evidence type="ECO:0000313" key="1">
    <source>
        <dbReference type="EMBL" id="MQY20511.1"/>
    </source>
</evidence>
<dbReference type="RefSeq" id="WP_153411276.1">
    <property type="nucleotide sequence ID" value="NZ_WEGK01000007.1"/>
</dbReference>
<dbReference type="AlphaFoldDB" id="A0A7K0D4L2"/>
<organism evidence="1 2">
    <name type="scientific">Nocardia macrotermitis</name>
    <dbReference type="NCBI Taxonomy" id="2585198"/>
    <lineage>
        <taxon>Bacteria</taxon>
        <taxon>Bacillati</taxon>
        <taxon>Actinomycetota</taxon>
        <taxon>Actinomycetes</taxon>
        <taxon>Mycobacteriales</taxon>
        <taxon>Nocardiaceae</taxon>
        <taxon>Nocardia</taxon>
    </lineage>
</organism>
<comment type="caution">
    <text evidence="1">The sequence shown here is derived from an EMBL/GenBank/DDBJ whole genome shotgun (WGS) entry which is preliminary data.</text>
</comment>
<name>A0A7K0D4L2_9NOCA</name>
<evidence type="ECO:0000313" key="2">
    <source>
        <dbReference type="Proteomes" id="UP000438448"/>
    </source>
</evidence>
<sequence length="105" mass="11786">MTDFHVCPQALRMQADEIKNTATHYETSARHIGEHRMARFTLGIFGQDVANVFNDTLTDVSDKLTKGKKTIASAGDGISACAKNYENLDADYYRKFGYINEQLGY</sequence>
<accession>A0A7K0D4L2</accession>